<sequence length="170" mass="18967">MKKHLMIITLLTVLAGWGLSIFAYHQASTSVYDKASPEFIQVDTSTTIENIKSNKAGLYYFGFESCPWCQDLLPQLQEELHNSSNKAYLVNTKSKAFTSEAKKIVTSIYKEHLGGDKLYVPFLVAINSKGQVRVHMGTVKGHDASSEEMTPEQLKELKNILGSLNKFSCS</sequence>
<dbReference type="PATRIC" id="fig|1214179.4.peg.2200"/>
<evidence type="ECO:0000313" key="1">
    <source>
        <dbReference type="EMBL" id="AIG44524.1"/>
    </source>
</evidence>
<organism evidence="1 2">
    <name type="scientific">Streptococcus suis 6407</name>
    <dbReference type="NCBI Taxonomy" id="1214179"/>
    <lineage>
        <taxon>Bacteria</taxon>
        <taxon>Bacillati</taxon>
        <taxon>Bacillota</taxon>
        <taxon>Bacilli</taxon>
        <taxon>Lactobacillales</taxon>
        <taxon>Streptococcaceae</taxon>
        <taxon>Streptococcus</taxon>
    </lineage>
</organism>
<dbReference type="Proteomes" id="UP000028185">
    <property type="component" value="Chromosome"/>
</dbReference>
<evidence type="ECO:0000313" key="2">
    <source>
        <dbReference type="Proteomes" id="UP000028185"/>
    </source>
</evidence>
<proteinExistence type="predicted"/>
<reference evidence="1 2" key="1">
    <citation type="journal article" date="2014" name="Genome Announc.">
        <title>Whole-Genome Sequence of Streptococcus suis Serotype 4 Reference Strain 6407.</title>
        <authorList>
            <person name="Wang K."/>
            <person name="Chen J."/>
            <person name="Yao H."/>
            <person name="Lu C."/>
        </authorList>
    </citation>
    <scope>NUCLEOTIDE SEQUENCE [LARGE SCALE GENOMIC DNA]</scope>
    <source>
        <strain evidence="1">6407</strain>
    </source>
</reference>
<dbReference type="RefSeq" id="WP_014736559.1">
    <property type="nucleotide sequence ID" value="NZ_ALLE01000028.1"/>
</dbReference>
<dbReference type="SUPFAM" id="SSF52833">
    <property type="entry name" value="Thioredoxin-like"/>
    <property type="match status" value="1"/>
</dbReference>
<gene>
    <name evidence="1" type="ORF">ID09_11035</name>
</gene>
<dbReference type="InterPro" id="IPR036249">
    <property type="entry name" value="Thioredoxin-like_sf"/>
</dbReference>
<accession>A0A075SJN2</accession>
<dbReference type="EMBL" id="CP008921">
    <property type="protein sequence ID" value="AIG44524.1"/>
    <property type="molecule type" value="Genomic_DNA"/>
</dbReference>
<dbReference type="AlphaFoldDB" id="A0A075SJN2"/>
<protein>
    <submittedName>
        <fullName evidence="1">Transporter accessory protein</fullName>
    </submittedName>
</protein>
<name>A0A075SJN2_STRSU</name>
<dbReference type="HOGENOM" id="CLU_1585553_0_0_9"/>
<dbReference type="Gene3D" id="3.40.30.10">
    <property type="entry name" value="Glutaredoxin"/>
    <property type="match status" value="1"/>
</dbReference>